<feature type="signal peptide" evidence="1">
    <location>
        <begin position="1"/>
        <end position="18"/>
    </location>
</feature>
<dbReference type="AlphaFoldDB" id="A0A0A7CLX2"/>
<sequence>MKIAVLATAAATAYAANATPTPLPTAKITTICNQKEIATINSAESTVAYNECRNDAQKAIFDGLPTDICAVPSCVVAVQKLVGVYPKCVFDTRTPWNDVRPYFTACGIDPTVTITPAPTTANVTTRPIATLSGSNSTDGVVTVAPTEAIATIAADRTKVAPTTAPASGAVSATASLMAIGAVVYAMA</sequence>
<reference evidence="2 4" key="1">
    <citation type="journal article" date="2014" name="Genome Biol. Evol.">
        <title>The secreted proteins of Achlya hypogyna and Thraustotheca clavata identify the ancestral oomycete secretome and reveal gene acquisitions by horizontal gene transfer.</title>
        <authorList>
            <person name="Misner I."/>
            <person name="Blouin N."/>
            <person name="Leonard G."/>
            <person name="Richards T.A."/>
            <person name="Lane C.E."/>
        </authorList>
    </citation>
    <scope>NUCLEOTIDE SEQUENCE</scope>
    <source>
        <strain evidence="2 4">ATCC 34112</strain>
    </source>
</reference>
<protein>
    <submittedName>
        <fullName evidence="2">Secreted protein</fullName>
    </submittedName>
</protein>
<evidence type="ECO:0000313" key="3">
    <source>
        <dbReference type="EMBL" id="OQS05920.1"/>
    </source>
</evidence>
<evidence type="ECO:0000313" key="2">
    <source>
        <dbReference type="EMBL" id="AIG55440.1"/>
    </source>
</evidence>
<dbReference type="Proteomes" id="UP000243217">
    <property type="component" value="Unassembled WGS sequence"/>
</dbReference>
<keyword evidence="1" id="KW-0732">Signal</keyword>
<organism evidence="2">
    <name type="scientific">Thraustotheca clavata</name>
    <dbReference type="NCBI Taxonomy" id="74557"/>
    <lineage>
        <taxon>Eukaryota</taxon>
        <taxon>Sar</taxon>
        <taxon>Stramenopiles</taxon>
        <taxon>Oomycota</taxon>
        <taxon>Saprolegniomycetes</taxon>
        <taxon>Saprolegniales</taxon>
        <taxon>Achlyaceae</taxon>
        <taxon>Thraustotheca</taxon>
    </lineage>
</organism>
<keyword evidence="4" id="KW-1185">Reference proteome</keyword>
<evidence type="ECO:0000313" key="4">
    <source>
        <dbReference type="Proteomes" id="UP000243217"/>
    </source>
</evidence>
<evidence type="ECO:0000256" key="1">
    <source>
        <dbReference type="SAM" id="SignalP"/>
    </source>
</evidence>
<dbReference type="OrthoDB" id="78837at2759"/>
<dbReference type="EMBL" id="KM037979">
    <property type="protein sequence ID" value="AIG55440.1"/>
    <property type="molecule type" value="Genomic_DNA"/>
</dbReference>
<name>A0A0A7CLX2_9STRA</name>
<gene>
    <name evidence="3" type="ORF">THRCLA_02002</name>
</gene>
<dbReference type="EMBL" id="JNBS01000403">
    <property type="protein sequence ID" value="OQS05920.1"/>
    <property type="molecule type" value="Genomic_DNA"/>
</dbReference>
<feature type="chain" id="PRO_5002025795" evidence="1">
    <location>
        <begin position="19"/>
        <end position="187"/>
    </location>
</feature>
<accession>A0A0A7CLX2</accession>
<proteinExistence type="predicted"/>